<sequence length="477" mass="53744">MVCKQCCGLGVRHVQLLLMTFCFAIVQIFHEGPLLAIMLAKTEEHDSSSHHEDQFKNTVVMWGRREIDLLDAGWHYVYPFACFAGGILCNKLNNKHSLLGIVFFLSILCYTLPTIVKRKSESIGFIAMFSVRVIIGIFQGISEPILYQVMGRWVTINDLSFASILCEVGCVTGRVIIHGSMYFIGKNVHGWTSVFYTSGNLGLLWCVAWFTFGAGDFRSCFYVSSDEKNYMINNTYDLDSYGLISEIGKRPFRWKTIFTTMDLYVLLLTNGLTHWSRTHLLVPPFMLEYFNSFHSETPEQFDINKFIGVNIAIILVTVVIGAVADRIVSRGKVRASHVRKTCNSIGFWGKAISMVLTGHASTSVYRRVMSFFLVFFSVFACVGVDVAFLEMAPNYSGFIYAIVTSLTSLPRSALVLANTLTHLTMTPAVFKALLYISALLHFFANFIYVTCFSSRIADFNRSELMIQTKSLSINFSS</sequence>
<keyword evidence="7" id="KW-1185">Reference proteome</keyword>
<feature type="transmembrane region" description="Helical" evidence="5">
    <location>
        <begin position="306"/>
        <end position="324"/>
    </location>
</feature>
<feature type="transmembrane region" description="Helical" evidence="5">
    <location>
        <begin position="191"/>
        <end position="212"/>
    </location>
</feature>
<accession>A0ABN7B0M1</accession>
<evidence type="ECO:0000256" key="2">
    <source>
        <dbReference type="ARBA" id="ARBA00022692"/>
    </source>
</evidence>
<keyword evidence="3 5" id="KW-1133">Transmembrane helix</keyword>
<dbReference type="Gene3D" id="1.20.1250.20">
    <property type="entry name" value="MFS general substrate transporter like domains"/>
    <property type="match status" value="1"/>
</dbReference>
<name>A0ABN7B0M1_9HEMI</name>
<feature type="transmembrane region" description="Helical" evidence="5">
    <location>
        <begin position="161"/>
        <end position="184"/>
    </location>
</feature>
<evidence type="ECO:0000256" key="5">
    <source>
        <dbReference type="SAM" id="Phobius"/>
    </source>
</evidence>
<dbReference type="InterPro" id="IPR050382">
    <property type="entry name" value="MFS_Na/Anion_cotransporter"/>
</dbReference>
<gene>
    <name evidence="6" type="ORF">NTJ_09939</name>
</gene>
<keyword evidence="2 5" id="KW-0812">Transmembrane</keyword>
<evidence type="ECO:0000313" key="7">
    <source>
        <dbReference type="Proteomes" id="UP001307889"/>
    </source>
</evidence>
<dbReference type="PANTHER" id="PTHR11662">
    <property type="entry name" value="SOLUTE CARRIER FAMILY 17"/>
    <property type="match status" value="1"/>
</dbReference>
<feature type="transmembrane region" description="Helical" evidence="5">
    <location>
        <begin position="432"/>
        <end position="452"/>
    </location>
</feature>
<evidence type="ECO:0000256" key="4">
    <source>
        <dbReference type="ARBA" id="ARBA00023136"/>
    </source>
</evidence>
<proteinExistence type="predicted"/>
<feature type="transmembrane region" description="Helical" evidence="5">
    <location>
        <begin position="98"/>
        <end position="116"/>
    </location>
</feature>
<feature type="transmembrane region" description="Helical" evidence="5">
    <location>
        <begin position="371"/>
        <end position="391"/>
    </location>
</feature>
<keyword evidence="4 5" id="KW-0472">Membrane</keyword>
<evidence type="ECO:0000256" key="1">
    <source>
        <dbReference type="ARBA" id="ARBA00004141"/>
    </source>
</evidence>
<feature type="transmembrane region" description="Helical" evidence="5">
    <location>
        <begin position="398"/>
        <end position="420"/>
    </location>
</feature>
<feature type="transmembrane region" description="Helical" evidence="5">
    <location>
        <begin position="123"/>
        <end position="141"/>
    </location>
</feature>
<dbReference type="PANTHER" id="PTHR11662:SF399">
    <property type="entry name" value="FI19708P1-RELATED"/>
    <property type="match status" value="1"/>
</dbReference>
<dbReference type="InterPro" id="IPR036259">
    <property type="entry name" value="MFS_trans_sf"/>
</dbReference>
<protein>
    <submittedName>
        <fullName evidence="6">High affinity inorganic phosphate:sodium symporter activity</fullName>
    </submittedName>
</protein>
<dbReference type="Proteomes" id="UP001307889">
    <property type="component" value="Chromosome 8"/>
</dbReference>
<reference evidence="6 7" key="1">
    <citation type="submission" date="2023-09" db="EMBL/GenBank/DDBJ databases">
        <title>Nesidiocoris tenuis whole genome shotgun sequence.</title>
        <authorList>
            <person name="Shibata T."/>
            <person name="Shimoda M."/>
            <person name="Kobayashi T."/>
            <person name="Uehara T."/>
        </authorList>
    </citation>
    <scope>NUCLEOTIDE SEQUENCE [LARGE SCALE GENOMIC DNA]</scope>
    <source>
        <strain evidence="6 7">Japan</strain>
    </source>
</reference>
<dbReference type="EMBL" id="AP028916">
    <property type="protein sequence ID" value="BES97124.1"/>
    <property type="molecule type" value="Genomic_DNA"/>
</dbReference>
<evidence type="ECO:0000313" key="6">
    <source>
        <dbReference type="EMBL" id="BES97124.1"/>
    </source>
</evidence>
<feature type="transmembrane region" description="Helical" evidence="5">
    <location>
        <begin position="16"/>
        <end position="40"/>
    </location>
</feature>
<comment type="subcellular location">
    <subcellularLocation>
        <location evidence="1">Membrane</location>
        <topology evidence="1">Multi-pass membrane protein</topology>
    </subcellularLocation>
</comment>
<dbReference type="SUPFAM" id="SSF103473">
    <property type="entry name" value="MFS general substrate transporter"/>
    <property type="match status" value="1"/>
</dbReference>
<evidence type="ECO:0000256" key="3">
    <source>
        <dbReference type="ARBA" id="ARBA00022989"/>
    </source>
</evidence>
<organism evidence="6 7">
    <name type="scientific">Nesidiocoris tenuis</name>
    <dbReference type="NCBI Taxonomy" id="355587"/>
    <lineage>
        <taxon>Eukaryota</taxon>
        <taxon>Metazoa</taxon>
        <taxon>Ecdysozoa</taxon>
        <taxon>Arthropoda</taxon>
        <taxon>Hexapoda</taxon>
        <taxon>Insecta</taxon>
        <taxon>Pterygota</taxon>
        <taxon>Neoptera</taxon>
        <taxon>Paraneoptera</taxon>
        <taxon>Hemiptera</taxon>
        <taxon>Heteroptera</taxon>
        <taxon>Panheteroptera</taxon>
        <taxon>Cimicomorpha</taxon>
        <taxon>Miridae</taxon>
        <taxon>Dicyphina</taxon>
        <taxon>Nesidiocoris</taxon>
    </lineage>
</organism>